<evidence type="ECO:0000256" key="1">
    <source>
        <dbReference type="SAM" id="Phobius"/>
    </source>
</evidence>
<reference evidence="2 3" key="1">
    <citation type="submission" date="2017-03" db="EMBL/GenBank/DDBJ databases">
        <authorList>
            <person name="Afonso C.L."/>
            <person name="Miller P.J."/>
            <person name="Scott M.A."/>
            <person name="Spackman E."/>
            <person name="Goraichik I."/>
            <person name="Dimitrov K.M."/>
            <person name="Suarez D.L."/>
            <person name="Swayne D.E."/>
        </authorList>
    </citation>
    <scope>NUCLEOTIDE SEQUENCE [LARGE SCALE GENOMIC DNA]</scope>
    <source>
        <strain evidence="2 3">CECT 7751</strain>
    </source>
</reference>
<sequence length="66" mass="7095">MKYGWRLLFIPLWALCIAGAAVTAFLAIGWVGWKAFAAAAVIGAVAGIPAGLWNTHKVRRDDPAWS</sequence>
<gene>
    <name evidence="2" type="ORF">PSM7751_03815</name>
</gene>
<accession>A0A1X7A6C9</accession>
<feature type="transmembrane region" description="Helical" evidence="1">
    <location>
        <begin position="35"/>
        <end position="53"/>
    </location>
</feature>
<keyword evidence="1" id="KW-0812">Transmembrane</keyword>
<dbReference type="Proteomes" id="UP000193963">
    <property type="component" value="Unassembled WGS sequence"/>
</dbReference>
<keyword evidence="3" id="KW-1185">Reference proteome</keyword>
<evidence type="ECO:0000313" key="2">
    <source>
        <dbReference type="EMBL" id="SLN71228.1"/>
    </source>
</evidence>
<keyword evidence="1" id="KW-1133">Transmembrane helix</keyword>
<feature type="transmembrane region" description="Helical" evidence="1">
    <location>
        <begin position="7"/>
        <end position="29"/>
    </location>
</feature>
<keyword evidence="1" id="KW-0472">Membrane</keyword>
<proteinExistence type="predicted"/>
<dbReference type="RefSeq" id="WP_085889836.1">
    <property type="nucleotide sequence ID" value="NZ_FWFN01000009.1"/>
</dbReference>
<protein>
    <submittedName>
        <fullName evidence="2">Uncharacterized protein</fullName>
    </submittedName>
</protein>
<dbReference type="AlphaFoldDB" id="A0A1X7A6C9"/>
<evidence type="ECO:0000313" key="3">
    <source>
        <dbReference type="Proteomes" id="UP000193963"/>
    </source>
</evidence>
<organism evidence="2 3">
    <name type="scientific">Pseudooceanicola marinus</name>
    <dbReference type="NCBI Taxonomy" id="396013"/>
    <lineage>
        <taxon>Bacteria</taxon>
        <taxon>Pseudomonadati</taxon>
        <taxon>Pseudomonadota</taxon>
        <taxon>Alphaproteobacteria</taxon>
        <taxon>Rhodobacterales</taxon>
        <taxon>Paracoccaceae</taxon>
        <taxon>Pseudooceanicola</taxon>
    </lineage>
</organism>
<name>A0A1X7A6C9_9RHOB</name>
<dbReference type="EMBL" id="FWFN01000009">
    <property type="protein sequence ID" value="SLN71228.1"/>
    <property type="molecule type" value="Genomic_DNA"/>
</dbReference>